<protein>
    <submittedName>
        <fullName evidence="2">Uncharacterized protein</fullName>
    </submittedName>
</protein>
<proteinExistence type="predicted"/>
<name>A0A1J1CCF9_CALAY</name>
<evidence type="ECO:0000313" key="3">
    <source>
        <dbReference type="Proteomes" id="UP000183868"/>
    </source>
</evidence>
<evidence type="ECO:0000313" key="2">
    <source>
        <dbReference type="EMBL" id="APF19584.1"/>
    </source>
</evidence>
<dbReference type="KEGG" id="caby:Cabys_2836"/>
<evidence type="ECO:0000256" key="1">
    <source>
        <dbReference type="SAM" id="MobiDB-lite"/>
    </source>
</evidence>
<accession>A0A1J1CCF9</accession>
<feature type="region of interest" description="Disordered" evidence="1">
    <location>
        <begin position="1"/>
        <end position="41"/>
    </location>
</feature>
<organism evidence="2 3">
    <name type="scientific">Caldithrix abyssi DSM 13497</name>
    <dbReference type="NCBI Taxonomy" id="880073"/>
    <lineage>
        <taxon>Bacteria</taxon>
        <taxon>Pseudomonadati</taxon>
        <taxon>Calditrichota</taxon>
        <taxon>Calditrichia</taxon>
        <taxon>Calditrichales</taxon>
        <taxon>Calditrichaceae</taxon>
        <taxon>Caldithrix</taxon>
    </lineage>
</organism>
<dbReference type="AlphaFoldDB" id="A0A1J1CCF9"/>
<reference evidence="2 3" key="1">
    <citation type="submission" date="2016-11" db="EMBL/GenBank/DDBJ databases">
        <title>Genomic analysis of Caldithrix abyssi and proposal of a novel bacterial phylum Caldithrichaeota.</title>
        <authorList>
            <person name="Kublanov I."/>
            <person name="Sigalova O."/>
            <person name="Gavrilov S."/>
            <person name="Lebedinsky A."/>
            <person name="Ivanova N."/>
            <person name="Daum C."/>
            <person name="Reddy T."/>
            <person name="Klenk H.P."/>
            <person name="Goker M."/>
            <person name="Reva O."/>
            <person name="Miroshnichenko M."/>
            <person name="Kyprides N."/>
            <person name="Woyke T."/>
            <person name="Gelfand M."/>
        </authorList>
    </citation>
    <scope>NUCLEOTIDE SEQUENCE [LARGE SCALE GENOMIC DNA]</scope>
    <source>
        <strain evidence="2 3">LF13</strain>
    </source>
</reference>
<dbReference type="EMBL" id="CP018099">
    <property type="protein sequence ID" value="APF19584.1"/>
    <property type="molecule type" value="Genomic_DNA"/>
</dbReference>
<gene>
    <name evidence="2" type="ORF">Cabys_2836</name>
</gene>
<dbReference type="Proteomes" id="UP000183868">
    <property type="component" value="Chromosome"/>
</dbReference>
<sequence>MEGTVIPAEPGESRNPMQNEGNSRLRRNDVEGWKGFPPARE</sequence>